<dbReference type="GO" id="GO:0004671">
    <property type="term" value="F:protein C-terminal S-isoprenylcysteine carboxyl O-methyltransferase activity"/>
    <property type="evidence" value="ECO:0007669"/>
    <property type="project" value="UniProtKB-EC"/>
</dbReference>
<dbReference type="KEGG" id="lpan:LPMP_342880"/>
<dbReference type="RefSeq" id="XP_010702714.1">
    <property type="nucleotide sequence ID" value="XM_010704412.1"/>
</dbReference>
<proteinExistence type="inferred from homology"/>
<dbReference type="PANTHER" id="PTHR12714:SF9">
    <property type="entry name" value="PROTEIN-S-ISOPRENYLCYSTEINE O-METHYLTRANSFERASE"/>
    <property type="match status" value="1"/>
</dbReference>
<feature type="transmembrane region" description="Helical" evidence="10">
    <location>
        <begin position="28"/>
        <end position="55"/>
    </location>
</feature>
<evidence type="ECO:0000256" key="10">
    <source>
        <dbReference type="RuleBase" id="RU362022"/>
    </source>
</evidence>
<feature type="transmembrane region" description="Helical" evidence="10">
    <location>
        <begin position="135"/>
        <end position="160"/>
    </location>
</feature>
<evidence type="ECO:0000256" key="9">
    <source>
        <dbReference type="ARBA" id="ARBA00023136"/>
    </source>
</evidence>
<evidence type="ECO:0000313" key="11">
    <source>
        <dbReference type="EMBL" id="AIO01914.1"/>
    </source>
</evidence>
<keyword evidence="7 10" id="KW-0812">Transmembrane</keyword>
<feature type="transmembrane region" description="Helical" evidence="10">
    <location>
        <begin position="61"/>
        <end position="83"/>
    </location>
</feature>
<dbReference type="EMBL" id="CP009403">
    <property type="protein sequence ID" value="AIO01914.1"/>
    <property type="molecule type" value="Genomic_DNA"/>
</dbReference>
<dbReference type="PROSITE" id="PS51564">
    <property type="entry name" value="SAM_ICMT"/>
    <property type="match status" value="1"/>
</dbReference>
<evidence type="ECO:0000256" key="7">
    <source>
        <dbReference type="ARBA" id="ARBA00022692"/>
    </source>
</evidence>
<evidence type="ECO:0000256" key="8">
    <source>
        <dbReference type="ARBA" id="ARBA00022989"/>
    </source>
</evidence>
<dbReference type="GO" id="GO:0005789">
    <property type="term" value="C:endoplasmic reticulum membrane"/>
    <property type="evidence" value="ECO:0007669"/>
    <property type="project" value="UniProtKB-SubCell"/>
</dbReference>
<keyword evidence="4 10" id="KW-0489">Methyltransferase</keyword>
<keyword evidence="12" id="KW-1185">Reference proteome</keyword>
<dbReference type="eggNOG" id="KOG2628">
    <property type="taxonomic scope" value="Eukaryota"/>
</dbReference>
<evidence type="ECO:0000256" key="6">
    <source>
        <dbReference type="ARBA" id="ARBA00022691"/>
    </source>
</evidence>
<evidence type="ECO:0000256" key="5">
    <source>
        <dbReference type="ARBA" id="ARBA00022679"/>
    </source>
</evidence>
<dbReference type="AlphaFoldDB" id="A0A088S0W9"/>
<reference evidence="11 12" key="1">
    <citation type="journal article" date="2015" name="Sci. Rep.">
        <title>The genome of Leishmania panamensis: insights into genomics of the L. (Viannia) subgenus.</title>
        <authorList>
            <person name="Llanes A."/>
            <person name="Restrepo C.M."/>
            <person name="Vecchio G.D."/>
            <person name="Anguizola F.J."/>
            <person name="Lleonart R."/>
        </authorList>
    </citation>
    <scope>NUCLEOTIDE SEQUENCE [LARGE SCALE GENOMIC DNA]</scope>
    <source>
        <strain evidence="11 12">MHOM/PA/94/PSC-1</strain>
    </source>
</reference>
<comment type="catalytic activity">
    <reaction evidence="10">
        <text>[protein]-C-terminal S-[(2E,6E)-farnesyl]-L-cysteine + S-adenosyl-L-methionine = [protein]-C-terminal S-[(2E,6E)-farnesyl]-L-cysteine methyl ester + S-adenosyl-L-homocysteine</text>
        <dbReference type="Rhea" id="RHEA:21672"/>
        <dbReference type="Rhea" id="RHEA-COMP:12125"/>
        <dbReference type="Rhea" id="RHEA-COMP:12126"/>
        <dbReference type="ChEBI" id="CHEBI:57856"/>
        <dbReference type="ChEBI" id="CHEBI:59789"/>
        <dbReference type="ChEBI" id="CHEBI:90510"/>
        <dbReference type="ChEBI" id="CHEBI:90511"/>
        <dbReference type="EC" id="2.1.1.100"/>
    </reaction>
</comment>
<dbReference type="PANTHER" id="PTHR12714">
    <property type="entry name" value="PROTEIN-S ISOPRENYLCYSTEINE O-METHYLTRANSFERASE"/>
    <property type="match status" value="1"/>
</dbReference>
<dbReference type="InterPro" id="IPR007269">
    <property type="entry name" value="ICMT_MeTrfase"/>
</dbReference>
<dbReference type="OrthoDB" id="422086at2759"/>
<dbReference type="GO" id="GO:0032259">
    <property type="term" value="P:methylation"/>
    <property type="evidence" value="ECO:0007669"/>
    <property type="project" value="UniProtKB-KW"/>
</dbReference>
<comment type="subcellular location">
    <subcellularLocation>
        <location evidence="10">Endoplasmic reticulum membrane</location>
        <topology evidence="10">Multi-pass membrane protein</topology>
    </subcellularLocation>
    <subcellularLocation>
        <location evidence="1">Membrane</location>
        <topology evidence="1">Multi-pass membrane protein</topology>
    </subcellularLocation>
</comment>
<dbReference type="InterPro" id="IPR025770">
    <property type="entry name" value="PPMT_MeTrfase"/>
</dbReference>
<protein>
    <recommendedName>
        <fullName evidence="3 10">Protein-S-isoprenylcysteine O-methyltransferase</fullName>
        <ecNumber evidence="3 10">2.1.1.100</ecNumber>
    </recommendedName>
</protein>
<evidence type="ECO:0000256" key="2">
    <source>
        <dbReference type="ARBA" id="ARBA00009140"/>
    </source>
</evidence>
<dbReference type="VEuPathDB" id="TriTrypDB:LPAL13_340035100"/>
<feature type="transmembrane region" description="Helical" evidence="10">
    <location>
        <begin position="104"/>
        <end position="123"/>
    </location>
</feature>
<dbReference type="VEuPathDB" id="TriTrypDB:LPMP_342880"/>
<keyword evidence="10" id="KW-0256">Endoplasmic reticulum</keyword>
<sequence>MSYSSKQGQEEGTPNEMRRINRELRRNLILETALIAFALGVLTVVSVLLTAYGWHTHDDNLFALGLYILVAHLAFHIFEFLAAAFTRPHDTHPDAFMVFHSTPYLIANGTSLLEFFLEAYAIPEGWKLDPTRHPLLGFFLRVNCASALLFTLLVAVFYGIRVMSMLQCGTNFSLMIEDERRSSHQLVTQGLYRYLRHPAYFGWFWRTCCAQWILANPVSAVVHTVVAWYFFRSRIAYEEATLQRPDYFGETYKKYMACTIVGIPFL</sequence>
<name>A0A088S0W9_LEIPA</name>
<dbReference type="GeneID" id="22578793"/>
<evidence type="ECO:0000313" key="12">
    <source>
        <dbReference type="Proteomes" id="UP000063063"/>
    </source>
</evidence>
<evidence type="ECO:0000256" key="4">
    <source>
        <dbReference type="ARBA" id="ARBA00022603"/>
    </source>
</evidence>
<comment type="similarity">
    <text evidence="2 10">Belongs to the class VI-like SAM-binding methyltransferase superfamily. Isoprenylcysteine carboxyl methyltransferase family.</text>
</comment>
<organism evidence="11 12">
    <name type="scientific">Leishmania panamensis</name>
    <dbReference type="NCBI Taxonomy" id="5679"/>
    <lineage>
        <taxon>Eukaryota</taxon>
        <taxon>Discoba</taxon>
        <taxon>Euglenozoa</taxon>
        <taxon>Kinetoplastea</taxon>
        <taxon>Metakinetoplastina</taxon>
        <taxon>Trypanosomatida</taxon>
        <taxon>Trypanosomatidae</taxon>
        <taxon>Leishmaniinae</taxon>
        <taxon>Leishmania</taxon>
        <taxon>Leishmania guyanensis species complex</taxon>
    </lineage>
</organism>
<evidence type="ECO:0000256" key="3">
    <source>
        <dbReference type="ARBA" id="ARBA00012151"/>
    </source>
</evidence>
<dbReference type="Proteomes" id="UP000063063">
    <property type="component" value="Chromosome 34"/>
</dbReference>
<dbReference type="EC" id="2.1.1.100" evidence="3 10"/>
<dbReference type="Pfam" id="PF04140">
    <property type="entry name" value="ICMT"/>
    <property type="match status" value="1"/>
</dbReference>
<accession>A0A088S0W9</accession>
<keyword evidence="8 10" id="KW-1133">Transmembrane helix</keyword>
<keyword evidence="5 11" id="KW-0808">Transferase</keyword>
<gene>
    <name evidence="11" type="ORF">LPMP_342880</name>
</gene>
<keyword evidence="6 10" id="KW-0949">S-adenosyl-L-methionine</keyword>
<evidence type="ECO:0000256" key="1">
    <source>
        <dbReference type="ARBA" id="ARBA00004141"/>
    </source>
</evidence>
<keyword evidence="9 10" id="KW-0472">Membrane</keyword>
<dbReference type="Gene3D" id="1.20.120.1630">
    <property type="match status" value="1"/>
</dbReference>